<dbReference type="GO" id="GO:0016861">
    <property type="term" value="F:intramolecular oxidoreductase activity, interconverting aldoses and ketoses"/>
    <property type="evidence" value="ECO:0007669"/>
    <property type="project" value="UniProtKB-ARBA"/>
</dbReference>
<proteinExistence type="inferred from homology"/>
<dbReference type="GO" id="GO:0005975">
    <property type="term" value="P:carbohydrate metabolic process"/>
    <property type="evidence" value="ECO:0007669"/>
    <property type="project" value="InterPro"/>
</dbReference>
<dbReference type="InterPro" id="IPR003500">
    <property type="entry name" value="RpiB_LacA_LacB"/>
</dbReference>
<keyword evidence="2 3" id="KW-0413">Isomerase</keyword>
<dbReference type="PANTHER" id="PTHR43732:SF1">
    <property type="entry name" value="RIBOSE 5-PHOSPHATE ISOMERASE"/>
    <property type="match status" value="1"/>
</dbReference>
<dbReference type="RefSeq" id="WP_110412606.1">
    <property type="nucleotide sequence ID" value="NZ_QGLK01000001.1"/>
</dbReference>
<organism evidence="3 4">
    <name type="scientific">Bifidobacterium asteroides</name>
    <dbReference type="NCBI Taxonomy" id="1684"/>
    <lineage>
        <taxon>Bacteria</taxon>
        <taxon>Bacillati</taxon>
        <taxon>Actinomycetota</taxon>
        <taxon>Actinomycetes</taxon>
        <taxon>Bifidobacteriales</taxon>
        <taxon>Bifidobacteriaceae</taxon>
        <taxon>Bifidobacterium</taxon>
    </lineage>
</organism>
<dbReference type="Pfam" id="PF02502">
    <property type="entry name" value="LacAB_rpiB"/>
    <property type="match status" value="1"/>
</dbReference>
<evidence type="ECO:0000313" key="3">
    <source>
        <dbReference type="EMBL" id="PXY89728.1"/>
    </source>
</evidence>
<dbReference type="EMBL" id="QGLK01000001">
    <property type="protein sequence ID" value="PXY89728.1"/>
    <property type="molecule type" value="Genomic_DNA"/>
</dbReference>
<dbReference type="AlphaFoldDB" id="A0A318MZL6"/>
<dbReference type="SUPFAM" id="SSF89623">
    <property type="entry name" value="Ribose/Galactose isomerase RpiB/AlsB"/>
    <property type="match status" value="1"/>
</dbReference>
<comment type="similarity">
    <text evidence="1">Belongs to the LacAB/RpiB family.</text>
</comment>
<accession>A0A318MZL6</accession>
<evidence type="ECO:0000256" key="2">
    <source>
        <dbReference type="ARBA" id="ARBA00023235"/>
    </source>
</evidence>
<sequence length="150" mass="15913">MKLAFGCDPNATELKQALIKEAERLGHEVVDFPSGDPIYANTAIAVAKSVAAGEEDRGILLCGTGIGVLSIAANKVPGAYCACVTDIYQAQRAVLSNNANLISMGAQVVGVESAKMFMDEYLSHTFDPKSRSAPKVDRINEYERGTLGTC</sequence>
<dbReference type="InterPro" id="IPR036569">
    <property type="entry name" value="RpiB_LacA_LacB_sf"/>
</dbReference>
<dbReference type="NCBIfam" id="TIGR00689">
    <property type="entry name" value="rpiB_lacA_lacB"/>
    <property type="match status" value="1"/>
</dbReference>
<protein>
    <submittedName>
        <fullName evidence="3">RpiB/LacA/LacB family sugar-phosphate isomerase</fullName>
    </submittedName>
</protein>
<gene>
    <name evidence="3" type="ORF">DKK74_02550</name>
</gene>
<evidence type="ECO:0000256" key="1">
    <source>
        <dbReference type="ARBA" id="ARBA00008754"/>
    </source>
</evidence>
<dbReference type="PIRSF" id="PIRSF005384">
    <property type="entry name" value="RpiB_LacA_B"/>
    <property type="match status" value="1"/>
</dbReference>
<comment type="caution">
    <text evidence="3">The sequence shown here is derived from an EMBL/GenBank/DDBJ whole genome shotgun (WGS) entry which is preliminary data.</text>
</comment>
<dbReference type="Proteomes" id="UP000248128">
    <property type="component" value="Unassembled WGS sequence"/>
</dbReference>
<dbReference type="InterPro" id="IPR051812">
    <property type="entry name" value="SPI_LacAB/RpiB"/>
</dbReference>
<dbReference type="Gene3D" id="3.40.1400.10">
    <property type="entry name" value="Sugar-phosphate isomerase, RpiB/LacA/LacB"/>
    <property type="match status" value="1"/>
</dbReference>
<name>A0A318MZL6_9BIFI</name>
<evidence type="ECO:0000313" key="4">
    <source>
        <dbReference type="Proteomes" id="UP000248128"/>
    </source>
</evidence>
<dbReference type="OrthoDB" id="1778624at2"/>
<dbReference type="NCBIfam" id="NF004051">
    <property type="entry name" value="PRK05571.1"/>
    <property type="match status" value="1"/>
</dbReference>
<dbReference type="PANTHER" id="PTHR43732">
    <property type="entry name" value="RIBOSE 5-PHOSPHATE ISOMERASE-RELATED"/>
    <property type="match status" value="1"/>
</dbReference>
<reference evidence="3 4" key="1">
    <citation type="submission" date="2018-05" db="EMBL/GenBank/DDBJ databases">
        <title>Reference genomes for bee gut microbiota database.</title>
        <authorList>
            <person name="Ellegaard K.M."/>
        </authorList>
    </citation>
    <scope>NUCLEOTIDE SEQUENCE [LARGE SCALE GENOMIC DNA]</scope>
    <source>
        <strain evidence="3 4">ESL0199</strain>
    </source>
</reference>